<dbReference type="PANTHER" id="PTHR33055:SF3">
    <property type="entry name" value="PUTATIVE TRANSPOSASE FOR IS117-RELATED"/>
    <property type="match status" value="1"/>
</dbReference>
<keyword evidence="3" id="KW-1185">Reference proteome</keyword>
<dbReference type="Pfam" id="PF02371">
    <property type="entry name" value="Transposase_20"/>
    <property type="match status" value="1"/>
</dbReference>
<feature type="non-terminal residue" evidence="2">
    <location>
        <position position="1"/>
    </location>
</feature>
<accession>A0ABV7L512</accession>
<dbReference type="EMBL" id="JBHRTR010000033">
    <property type="protein sequence ID" value="MFC3229509.1"/>
    <property type="molecule type" value="Genomic_DNA"/>
</dbReference>
<dbReference type="InterPro" id="IPR047650">
    <property type="entry name" value="Transpos_IS110"/>
</dbReference>
<organism evidence="2 3">
    <name type="scientific">Marinibaculum pumilum</name>
    <dbReference type="NCBI Taxonomy" id="1766165"/>
    <lineage>
        <taxon>Bacteria</taxon>
        <taxon>Pseudomonadati</taxon>
        <taxon>Pseudomonadota</taxon>
        <taxon>Alphaproteobacteria</taxon>
        <taxon>Rhodospirillales</taxon>
        <taxon>Rhodospirillaceae</taxon>
        <taxon>Marinibaculum</taxon>
    </lineage>
</organism>
<reference evidence="3" key="1">
    <citation type="journal article" date="2019" name="Int. J. Syst. Evol. Microbiol.">
        <title>The Global Catalogue of Microorganisms (GCM) 10K type strain sequencing project: providing services to taxonomists for standard genome sequencing and annotation.</title>
        <authorList>
            <consortium name="The Broad Institute Genomics Platform"/>
            <consortium name="The Broad Institute Genome Sequencing Center for Infectious Disease"/>
            <person name="Wu L."/>
            <person name="Ma J."/>
        </authorList>
    </citation>
    <scope>NUCLEOTIDE SEQUENCE [LARGE SCALE GENOMIC DNA]</scope>
    <source>
        <strain evidence="3">KCTC 42964</strain>
    </source>
</reference>
<sequence>AALRTAGGAALGGRLASEIGRELGRLEIVLEQLAEVEAERDAIAAGKAEACHPQGEKIRQLTMLKAIGPETATVLVGEAFWRPFANRRQLGAYAGLDPSPFASGSSDRDQGIAKSGNARLRTLMVELAWMWLRYQPDSALSRWFRERVGDLKGRPRRIAVVALARKLLVALWRYLETGEVPDGAILKAA</sequence>
<feature type="domain" description="Transposase IS116/IS110/IS902 C-terminal" evidence="1">
    <location>
        <begin position="60"/>
        <end position="138"/>
    </location>
</feature>
<comment type="caution">
    <text evidence="2">The sequence shown here is derived from an EMBL/GenBank/DDBJ whole genome shotgun (WGS) entry which is preliminary data.</text>
</comment>
<dbReference type="RefSeq" id="WP_379903789.1">
    <property type="nucleotide sequence ID" value="NZ_JBHRTR010000033.1"/>
</dbReference>
<protein>
    <submittedName>
        <fullName evidence="2">Transposase</fullName>
    </submittedName>
</protein>
<name>A0ABV7L512_9PROT</name>
<dbReference type="InterPro" id="IPR003346">
    <property type="entry name" value="Transposase_20"/>
</dbReference>
<evidence type="ECO:0000259" key="1">
    <source>
        <dbReference type="Pfam" id="PF02371"/>
    </source>
</evidence>
<dbReference type="PANTHER" id="PTHR33055">
    <property type="entry name" value="TRANSPOSASE FOR INSERTION SEQUENCE ELEMENT IS1111A"/>
    <property type="match status" value="1"/>
</dbReference>
<proteinExistence type="predicted"/>
<evidence type="ECO:0000313" key="2">
    <source>
        <dbReference type="EMBL" id="MFC3229509.1"/>
    </source>
</evidence>
<evidence type="ECO:0000313" key="3">
    <source>
        <dbReference type="Proteomes" id="UP001595528"/>
    </source>
</evidence>
<gene>
    <name evidence="2" type="ORF">ACFOGJ_19835</name>
</gene>
<dbReference type="Proteomes" id="UP001595528">
    <property type="component" value="Unassembled WGS sequence"/>
</dbReference>